<dbReference type="AlphaFoldDB" id="A0A6L8LHT7"/>
<comment type="caution">
    <text evidence="2">The sequence shown here is derived from an EMBL/GenBank/DDBJ whole genome shotgun (WGS) entry which is preliminary data.</text>
</comment>
<evidence type="ECO:0000313" key="2">
    <source>
        <dbReference type="EMBL" id="MYM55375.1"/>
    </source>
</evidence>
<dbReference type="EMBL" id="WWEN01000003">
    <property type="protein sequence ID" value="MYM55375.1"/>
    <property type="molecule type" value="Genomic_DNA"/>
</dbReference>
<protein>
    <submittedName>
        <fullName evidence="2">Sterol carrier protein</fullName>
    </submittedName>
</protein>
<keyword evidence="3" id="KW-1185">Reference proteome</keyword>
<dbReference type="Gene3D" id="3.30.1050.10">
    <property type="entry name" value="SCP2 sterol-binding domain"/>
    <property type="match status" value="1"/>
</dbReference>
<reference evidence="2 3" key="1">
    <citation type="submission" date="2020-01" db="EMBL/GenBank/DDBJ databases">
        <authorList>
            <person name="Chen S."/>
        </authorList>
    </citation>
    <scope>NUCLEOTIDE SEQUENCE [LARGE SCALE GENOMIC DNA]</scope>
    <source>
        <strain evidence="2 3">GS-10</strain>
    </source>
</reference>
<dbReference type="InterPro" id="IPR003033">
    <property type="entry name" value="SCP2_sterol-bd_dom"/>
</dbReference>
<gene>
    <name evidence="2" type="ORF">GR167_08665</name>
</gene>
<name>A0A6L8LHT7_9RHOB</name>
<dbReference type="RefSeq" id="WP_160973072.1">
    <property type="nucleotide sequence ID" value="NZ_WWEN01000003.1"/>
</dbReference>
<accession>A0A6L8LHT7</accession>
<evidence type="ECO:0000313" key="3">
    <source>
        <dbReference type="Proteomes" id="UP000479043"/>
    </source>
</evidence>
<organism evidence="2 3">
    <name type="scientific">Thalassovita mangrovi</name>
    <dbReference type="NCBI Taxonomy" id="2692236"/>
    <lineage>
        <taxon>Bacteria</taxon>
        <taxon>Pseudomonadati</taxon>
        <taxon>Pseudomonadota</taxon>
        <taxon>Alphaproteobacteria</taxon>
        <taxon>Rhodobacterales</taxon>
        <taxon>Roseobacteraceae</taxon>
        <taxon>Thalassovita</taxon>
    </lineage>
</organism>
<dbReference type="SUPFAM" id="SSF55718">
    <property type="entry name" value="SCP-like"/>
    <property type="match status" value="1"/>
</dbReference>
<evidence type="ECO:0000259" key="1">
    <source>
        <dbReference type="Pfam" id="PF02036"/>
    </source>
</evidence>
<dbReference type="InterPro" id="IPR036527">
    <property type="entry name" value="SCP2_sterol-bd_dom_sf"/>
</dbReference>
<feature type="domain" description="SCP2" evidence="1">
    <location>
        <begin position="20"/>
        <end position="94"/>
    </location>
</feature>
<proteinExistence type="predicted"/>
<dbReference type="Pfam" id="PF02036">
    <property type="entry name" value="SCP2"/>
    <property type="match status" value="1"/>
</dbReference>
<dbReference type="Proteomes" id="UP000479043">
    <property type="component" value="Unassembled WGS sequence"/>
</dbReference>
<sequence>MTLAEIADKIRGNVAASSFTDSLKFDCGDDGVLVIADKQVSLEDQPTDCTLKLSAKNLDKLVAGKLNPMTAVVMGKLKVSGDPGVAMKLAGLLKG</sequence>